<dbReference type="InterPro" id="IPR005203">
    <property type="entry name" value="Hemocyanin_C"/>
</dbReference>
<accession>A0A154P7X3</accession>
<evidence type="ECO:0000259" key="5">
    <source>
        <dbReference type="Pfam" id="PF03723"/>
    </source>
</evidence>
<dbReference type="SMR" id="A0A154P7X3"/>
<dbReference type="STRING" id="178035.A0A154P7X3"/>
<feature type="domain" description="Hemocyanin middle" evidence="3">
    <location>
        <begin position="158"/>
        <end position="426"/>
    </location>
</feature>
<feature type="chain" id="PRO_5007599339" evidence="2">
    <location>
        <begin position="19"/>
        <end position="681"/>
    </location>
</feature>
<dbReference type="GO" id="GO:0045735">
    <property type="term" value="F:nutrient reservoir activity"/>
    <property type="evidence" value="ECO:0007669"/>
    <property type="project" value="UniProtKB-KW"/>
</dbReference>
<dbReference type="InterPro" id="IPR008922">
    <property type="entry name" value="Di-copper_centre_dom_sf"/>
</dbReference>
<sequence>MKSIILCVLASLCVFAQSAHLPTQTADNVFLTKQKNIYELFWHVDQPNVYFPKLIHKARGFNIAENVKNYADQEAITEFLELLKTGMLPRGEIFTQLNPTMRHQANILFRVLYSATTFDIFYSTAIWARFNVNEMMYILSLSTAVLLRPDTRYMKMPPLYEVMPHLYFTSETMQKAYSIAMGDVADVTRTSGGVDYFILPTNYSTWYQNKEHELSYLTEDIGLNAFYFLVNNEFPTQVSSEMMPQSKLFGSRGEFYFFVHKQLLNRYLLERLTNGLNEIEYISMHQPIVTGYNPIMHLPNGLPLAHRDVDAVVPRNMQKHLQHLQEMHNRISVAIDVGYVLDTKGNRINIYTPDGLNILGNIVQGNADSINPRLYGSIDMLARKIFGFGVESNMKYEVVPSVLDYLSTSLRDPVFYGIYQNILTYFHRYKENLPKYTREKLLFTGVEIQSVSVDKMMTYFDTFETMLNNGLSIRNQKEAEGMLIMARQHRLNHKPFTYNIVLNSKITTQATVRIFMGPKFDVHGNVLELENNYMNFLELDQFMVNLKVGTNNIERSSHQSIYVVPDEIPSHVFYKNVVNSIDGSSTFSYRTHPYGFPDRLILPKGKSEGMPFKLFVAVTPVDSSKLITEESPIFGQLTMDGHPMGYPLDRPIDPLHFHVPNMMLTDVLVYHKELEQLNVTA</sequence>
<dbReference type="SUPFAM" id="SSF48050">
    <property type="entry name" value="Hemocyanin, N-terminal domain"/>
    <property type="match status" value="1"/>
</dbReference>
<proteinExistence type="predicted"/>
<dbReference type="Pfam" id="PF03723">
    <property type="entry name" value="Hemocyanin_C"/>
    <property type="match status" value="1"/>
</dbReference>
<evidence type="ECO:0000256" key="2">
    <source>
        <dbReference type="SAM" id="SignalP"/>
    </source>
</evidence>
<organism evidence="6 7">
    <name type="scientific">Dufourea novaeangliae</name>
    <name type="common">Sweat bee</name>
    <dbReference type="NCBI Taxonomy" id="178035"/>
    <lineage>
        <taxon>Eukaryota</taxon>
        <taxon>Metazoa</taxon>
        <taxon>Ecdysozoa</taxon>
        <taxon>Arthropoda</taxon>
        <taxon>Hexapoda</taxon>
        <taxon>Insecta</taxon>
        <taxon>Pterygota</taxon>
        <taxon>Neoptera</taxon>
        <taxon>Endopterygota</taxon>
        <taxon>Hymenoptera</taxon>
        <taxon>Apocrita</taxon>
        <taxon>Aculeata</taxon>
        <taxon>Apoidea</taxon>
        <taxon>Anthophila</taxon>
        <taxon>Halictidae</taxon>
        <taxon>Rophitinae</taxon>
        <taxon>Dufourea</taxon>
    </lineage>
</organism>
<dbReference type="OrthoDB" id="6371642at2759"/>
<dbReference type="InterPro" id="IPR036697">
    <property type="entry name" value="Hemocyanin_N_sf"/>
</dbReference>
<dbReference type="GO" id="GO:0005615">
    <property type="term" value="C:extracellular space"/>
    <property type="evidence" value="ECO:0007669"/>
    <property type="project" value="UniProtKB-ARBA"/>
</dbReference>
<dbReference type="Pfam" id="PF03722">
    <property type="entry name" value="Hemocyanin_N"/>
    <property type="match status" value="1"/>
</dbReference>
<reference evidence="6 7" key="1">
    <citation type="submission" date="2015-07" db="EMBL/GenBank/DDBJ databases">
        <title>The genome of Dufourea novaeangliae.</title>
        <authorList>
            <person name="Pan H."/>
            <person name="Kapheim K."/>
        </authorList>
    </citation>
    <scope>NUCLEOTIDE SEQUENCE [LARGE SCALE GENOMIC DNA]</scope>
    <source>
        <strain evidence="6">0120121106</strain>
        <tissue evidence="6">Whole body</tissue>
    </source>
</reference>
<evidence type="ECO:0000313" key="6">
    <source>
        <dbReference type="EMBL" id="KZC07220.1"/>
    </source>
</evidence>
<dbReference type="Gene3D" id="2.60.40.1520">
    <property type="entry name" value="Hemocyanin, C-terminal domain"/>
    <property type="match status" value="1"/>
</dbReference>
<feature type="domain" description="Hemocyanin N-terminal" evidence="4">
    <location>
        <begin position="30"/>
        <end position="152"/>
    </location>
</feature>
<dbReference type="SUPFAM" id="SSF48056">
    <property type="entry name" value="Di-copper centre-containing domain"/>
    <property type="match status" value="1"/>
</dbReference>
<dbReference type="InterPro" id="IPR005204">
    <property type="entry name" value="Hemocyanin_N"/>
</dbReference>
<evidence type="ECO:0000259" key="4">
    <source>
        <dbReference type="Pfam" id="PF03722"/>
    </source>
</evidence>
<dbReference type="AlphaFoldDB" id="A0A154P7X3"/>
<dbReference type="InterPro" id="IPR000896">
    <property type="entry name" value="Hemocyanin/hexamerin_mid_dom"/>
</dbReference>
<keyword evidence="7" id="KW-1185">Reference proteome</keyword>
<keyword evidence="1" id="KW-0758">Storage protein</keyword>
<dbReference type="EMBL" id="KQ434823">
    <property type="protein sequence ID" value="KZC07220.1"/>
    <property type="molecule type" value="Genomic_DNA"/>
</dbReference>
<keyword evidence="2" id="KW-0732">Signal</keyword>
<dbReference type="InterPro" id="IPR037020">
    <property type="entry name" value="Hemocyanin_C_sf"/>
</dbReference>
<protein>
    <submittedName>
        <fullName evidence="6">Hexamerin</fullName>
    </submittedName>
</protein>
<evidence type="ECO:0000313" key="7">
    <source>
        <dbReference type="Proteomes" id="UP000076502"/>
    </source>
</evidence>
<dbReference type="Gene3D" id="1.20.1370.10">
    <property type="entry name" value="Hemocyanin, N-terminal domain"/>
    <property type="match status" value="1"/>
</dbReference>
<dbReference type="PANTHER" id="PTHR11511">
    <property type="entry name" value="LARVAL STORAGE PROTEIN/PHENOLOXIDASE"/>
    <property type="match status" value="1"/>
</dbReference>
<dbReference type="SUPFAM" id="SSF81296">
    <property type="entry name" value="E set domains"/>
    <property type="match status" value="1"/>
</dbReference>
<evidence type="ECO:0000256" key="1">
    <source>
        <dbReference type="ARBA" id="ARBA00022761"/>
    </source>
</evidence>
<dbReference type="Proteomes" id="UP000076502">
    <property type="component" value="Unassembled WGS sequence"/>
</dbReference>
<evidence type="ECO:0000259" key="3">
    <source>
        <dbReference type="Pfam" id="PF00372"/>
    </source>
</evidence>
<dbReference type="PROSITE" id="PS00210">
    <property type="entry name" value="HEMOCYANIN_2"/>
    <property type="match status" value="1"/>
</dbReference>
<dbReference type="PRINTS" id="PR00187">
    <property type="entry name" value="HAEMOCYANIN"/>
</dbReference>
<dbReference type="PANTHER" id="PTHR11511:SF5">
    <property type="entry name" value="FAT-BODY PROTEIN 1-RELATED"/>
    <property type="match status" value="1"/>
</dbReference>
<dbReference type="Gene3D" id="1.10.1280.10">
    <property type="entry name" value="Di-copper center containing domain from catechol oxidase"/>
    <property type="match status" value="1"/>
</dbReference>
<dbReference type="InterPro" id="IPR013788">
    <property type="entry name" value="Hemocyanin/hexamerin"/>
</dbReference>
<dbReference type="Pfam" id="PF00372">
    <property type="entry name" value="Hemocyanin_M"/>
    <property type="match status" value="1"/>
</dbReference>
<dbReference type="InterPro" id="IPR014756">
    <property type="entry name" value="Ig_E-set"/>
</dbReference>
<name>A0A154P7X3_DUFNO</name>
<feature type="signal peptide" evidence="2">
    <location>
        <begin position="1"/>
        <end position="18"/>
    </location>
</feature>
<feature type="domain" description="Hemocyanin C-terminal" evidence="5">
    <location>
        <begin position="435"/>
        <end position="671"/>
    </location>
</feature>
<gene>
    <name evidence="6" type="ORF">WN55_07630</name>
</gene>